<evidence type="ECO:0000256" key="2">
    <source>
        <dbReference type="ARBA" id="ARBA00010265"/>
    </source>
</evidence>
<dbReference type="InterPro" id="IPR057481">
    <property type="entry name" value="Decapeptide"/>
</dbReference>
<protein>
    <submittedName>
        <fullName evidence="8">Type IVB secretion system protein DotG/IcmE</fullName>
    </submittedName>
</protein>
<reference evidence="9" key="1">
    <citation type="journal article" date="2019" name="Int. J. Syst. Evol. Microbiol.">
        <title>The Global Catalogue of Microorganisms (GCM) 10K type strain sequencing project: providing services to taxonomists for standard genome sequencing and annotation.</title>
        <authorList>
            <consortium name="The Broad Institute Genomics Platform"/>
            <consortium name="The Broad Institute Genome Sequencing Center for Infectious Disease"/>
            <person name="Wu L."/>
            <person name="Ma J."/>
        </authorList>
    </citation>
    <scope>NUCLEOTIDE SEQUENCE [LARGE SCALE GENOMIC DNA]</scope>
    <source>
        <strain evidence="9">CCUG 59858</strain>
    </source>
</reference>
<feature type="region of interest" description="Disordered" evidence="6">
    <location>
        <begin position="656"/>
        <end position="678"/>
    </location>
</feature>
<sequence length="871" mass="90060">MAGRKENLKALFTNTRSRVIIIFTGILLVIAIVVGFSRFFSSVNGGKELSSGVSNAPSIQSIPGALDPTAEYAKLQETQNVDEAKAALKTGHSAIPTIIRSQKLGAGVGIVGVPQGGQGGLGFQALGNQANGKPKELWLDEVKNADCSAASVQKAVGLGAELAELKQACTCVELKANGYKIKDLQKICSCTELKSAGYNATDLKQVGFTTGQLNICGFSACELRGAGFSAQEMKDGGFNDDELKGAGYGERDIAQASGLPAGITADDIRKAGCQVEALERLHKAGVTASAIRRINGCSATQLKAAGYNALDLKNAGFTAADLKNAGFTPEQLRQAGYTAKELLDAGFTPDDLLKAGYSPAEVAAAEASLPAGMTPEDVKAAGCSADSLRNERIAGVSAKLIAQYAGCNPADIAASRLVSCDVNTLTAARLKGVSAATIRKTVGCSADALKAAGFTAAELKAAGFTAAELKAAGFTGAELKAAGFTARQLKDAGFTAKELKDLGFGAADLKAAGFTAAELRAAGFTAKELADAGFPVDDLQKAGYTADDLNAAGLTSTQVAGLTLPPAQQPDQVSTMPALINETAAPAATPESRNAQQLQAILKRQNQQYADQRYQQKIQQRASEMQSLANHSIQRWESVSTQTYVAAHKTEVTATEATMTSGGQAANQSQPNAAANVSQPGQQALIKTGDVLFAVIDTSVNSDEPGPILATIVSGKLKGAKLIGSFNLPNNGEKMVINFNTLSVPGAAGSTSISAYAIDPNTARTALSSKTDHHYLLRYGSLFASSFLEGFGNAFQSADTTVSIGGPGGGDYVSVQNGINRSILQNAVIGLSNLGQAWGQAAQQQFNRPITVEVYSGTGIGVLFTQDLTSL</sequence>
<evidence type="ECO:0000313" key="8">
    <source>
        <dbReference type="EMBL" id="MFC3908496.1"/>
    </source>
</evidence>
<dbReference type="Pfam" id="PF25296">
    <property type="entry name" value="Decapeptide"/>
    <property type="match status" value="3"/>
</dbReference>
<dbReference type="EMBL" id="JBHSAB010000006">
    <property type="protein sequence ID" value="MFC3908496.1"/>
    <property type="molecule type" value="Genomic_DNA"/>
</dbReference>
<keyword evidence="5 7" id="KW-0472">Membrane</keyword>
<comment type="subcellular location">
    <subcellularLocation>
        <location evidence="1">Membrane</location>
        <topology evidence="1">Single-pass membrane protein</topology>
    </subcellularLocation>
</comment>
<dbReference type="Gene3D" id="2.160.20.80">
    <property type="entry name" value="E3 ubiquitin-protein ligase SopA"/>
    <property type="match status" value="2"/>
</dbReference>
<comment type="caution">
    <text evidence="8">The sequence shown here is derived from an EMBL/GenBank/DDBJ whole genome shotgun (WGS) entry which is preliminary data.</text>
</comment>
<evidence type="ECO:0000256" key="6">
    <source>
        <dbReference type="SAM" id="MobiDB-lite"/>
    </source>
</evidence>
<keyword evidence="9" id="KW-1185">Reference proteome</keyword>
<dbReference type="InterPro" id="IPR053285">
    <property type="entry name" value="Thylakoid_lumenal_pentapeptide"/>
</dbReference>
<evidence type="ECO:0000256" key="5">
    <source>
        <dbReference type="ARBA" id="ARBA00023136"/>
    </source>
</evidence>
<accession>A0ABV8CE78</accession>
<dbReference type="RefSeq" id="WP_382341840.1">
    <property type="nucleotide sequence ID" value="NZ_JBHSAB010000006.1"/>
</dbReference>
<organism evidence="8 9">
    <name type="scientific">Legionella dresdenensis</name>
    <dbReference type="NCBI Taxonomy" id="450200"/>
    <lineage>
        <taxon>Bacteria</taxon>
        <taxon>Pseudomonadati</taxon>
        <taxon>Pseudomonadota</taxon>
        <taxon>Gammaproteobacteria</taxon>
        <taxon>Legionellales</taxon>
        <taxon>Legionellaceae</taxon>
        <taxon>Legionella</taxon>
    </lineage>
</organism>
<dbReference type="CDD" id="cd16431">
    <property type="entry name" value="IcmE"/>
    <property type="match status" value="1"/>
</dbReference>
<dbReference type="PANTHER" id="PTHR47121:SF2">
    <property type="entry name" value="THYLAKOID LUMENAL PROTEIN TL20.3, CHLOROPLASTIC"/>
    <property type="match status" value="1"/>
</dbReference>
<evidence type="ECO:0000313" key="9">
    <source>
        <dbReference type="Proteomes" id="UP001595758"/>
    </source>
</evidence>
<comment type="similarity">
    <text evidence="2">Belongs to the TrbI/VirB10 family.</text>
</comment>
<gene>
    <name evidence="8" type="primary">dotG</name>
    <name evidence="8" type="ORF">ACFORL_05335</name>
</gene>
<keyword evidence="4 7" id="KW-1133">Transmembrane helix</keyword>
<dbReference type="Pfam" id="PF03743">
    <property type="entry name" value="TrbI"/>
    <property type="match status" value="1"/>
</dbReference>
<dbReference type="InterPro" id="IPR005498">
    <property type="entry name" value="T4SS_VirB10/TraB/TrbI"/>
</dbReference>
<dbReference type="PANTHER" id="PTHR47121">
    <property type="entry name" value="THYLAKOID LUMENAL PROTEIN TL20.3, CHLOROPLASTIC"/>
    <property type="match status" value="1"/>
</dbReference>
<evidence type="ECO:0000256" key="1">
    <source>
        <dbReference type="ARBA" id="ARBA00004167"/>
    </source>
</evidence>
<evidence type="ECO:0000256" key="7">
    <source>
        <dbReference type="SAM" id="Phobius"/>
    </source>
</evidence>
<dbReference type="SUPFAM" id="SSF141571">
    <property type="entry name" value="Pentapeptide repeat-like"/>
    <property type="match status" value="1"/>
</dbReference>
<feature type="transmembrane region" description="Helical" evidence="7">
    <location>
        <begin position="20"/>
        <end position="40"/>
    </location>
</feature>
<name>A0ABV8CE78_9GAMM</name>
<feature type="compositionally biased region" description="Low complexity" evidence="6">
    <location>
        <begin position="664"/>
        <end position="676"/>
    </location>
</feature>
<evidence type="ECO:0000256" key="3">
    <source>
        <dbReference type="ARBA" id="ARBA00022692"/>
    </source>
</evidence>
<dbReference type="Gene3D" id="2.40.128.260">
    <property type="entry name" value="Type IV secretion system, VirB10/TraB/TrbI"/>
    <property type="match status" value="1"/>
</dbReference>
<keyword evidence="3 7" id="KW-0812">Transmembrane</keyword>
<dbReference type="InterPro" id="IPR049855">
    <property type="entry name" value="DotG/IcmE-like_C"/>
</dbReference>
<dbReference type="NCBIfam" id="NF033900">
    <property type="entry name" value="T4SS_IcmE_DotG"/>
    <property type="match status" value="2"/>
</dbReference>
<dbReference type="InterPro" id="IPR042217">
    <property type="entry name" value="T4SS_VirB10/TrbI"/>
</dbReference>
<evidence type="ECO:0000256" key="4">
    <source>
        <dbReference type="ARBA" id="ARBA00022989"/>
    </source>
</evidence>
<dbReference type="Proteomes" id="UP001595758">
    <property type="component" value="Unassembled WGS sequence"/>
</dbReference>
<proteinExistence type="inferred from homology"/>